<dbReference type="AlphaFoldDB" id="A0A0D2M0Y6"/>
<organism evidence="3 4">
    <name type="scientific">Hypholoma sublateritium (strain FD-334 SS-4)</name>
    <dbReference type="NCBI Taxonomy" id="945553"/>
    <lineage>
        <taxon>Eukaryota</taxon>
        <taxon>Fungi</taxon>
        <taxon>Dikarya</taxon>
        <taxon>Basidiomycota</taxon>
        <taxon>Agaricomycotina</taxon>
        <taxon>Agaricomycetes</taxon>
        <taxon>Agaricomycetidae</taxon>
        <taxon>Agaricales</taxon>
        <taxon>Agaricineae</taxon>
        <taxon>Strophariaceae</taxon>
        <taxon>Hypholoma</taxon>
    </lineage>
</organism>
<evidence type="ECO:0000313" key="3">
    <source>
        <dbReference type="EMBL" id="KJA16868.1"/>
    </source>
</evidence>
<sequence>MVRATSAVAFAVVAMNVASGLAMSYDYDADLMERDFGDFELDARDYMTEIEARELLADITNLDARDYEEFDALRSRPSPRPTPITPRPPPARTMS</sequence>
<dbReference type="STRING" id="945553.A0A0D2M0Y6"/>
<evidence type="ECO:0000313" key="4">
    <source>
        <dbReference type="Proteomes" id="UP000054270"/>
    </source>
</evidence>
<keyword evidence="4" id="KW-1185">Reference proteome</keyword>
<evidence type="ECO:0000256" key="1">
    <source>
        <dbReference type="SAM" id="MobiDB-lite"/>
    </source>
</evidence>
<keyword evidence="2" id="KW-0732">Signal</keyword>
<feature type="signal peptide" evidence="2">
    <location>
        <begin position="1"/>
        <end position="22"/>
    </location>
</feature>
<reference evidence="4" key="1">
    <citation type="submission" date="2014-04" db="EMBL/GenBank/DDBJ databases">
        <title>Evolutionary Origins and Diversification of the Mycorrhizal Mutualists.</title>
        <authorList>
            <consortium name="DOE Joint Genome Institute"/>
            <consortium name="Mycorrhizal Genomics Consortium"/>
            <person name="Kohler A."/>
            <person name="Kuo A."/>
            <person name="Nagy L.G."/>
            <person name="Floudas D."/>
            <person name="Copeland A."/>
            <person name="Barry K.W."/>
            <person name="Cichocki N."/>
            <person name="Veneault-Fourrey C."/>
            <person name="LaButti K."/>
            <person name="Lindquist E.A."/>
            <person name="Lipzen A."/>
            <person name="Lundell T."/>
            <person name="Morin E."/>
            <person name="Murat C."/>
            <person name="Riley R."/>
            <person name="Ohm R."/>
            <person name="Sun H."/>
            <person name="Tunlid A."/>
            <person name="Henrissat B."/>
            <person name="Grigoriev I.V."/>
            <person name="Hibbett D.S."/>
            <person name="Martin F."/>
        </authorList>
    </citation>
    <scope>NUCLEOTIDE SEQUENCE [LARGE SCALE GENOMIC DNA]</scope>
    <source>
        <strain evidence="4">FD-334 SS-4</strain>
    </source>
</reference>
<dbReference type="EMBL" id="KN817613">
    <property type="protein sequence ID" value="KJA16868.1"/>
    <property type="molecule type" value="Genomic_DNA"/>
</dbReference>
<protein>
    <submittedName>
        <fullName evidence="3">Uncharacterized protein</fullName>
    </submittedName>
</protein>
<dbReference type="Proteomes" id="UP000054270">
    <property type="component" value="Unassembled WGS sequence"/>
</dbReference>
<accession>A0A0D2M0Y6</accession>
<feature type="compositionally biased region" description="Pro residues" evidence="1">
    <location>
        <begin position="78"/>
        <end position="95"/>
    </location>
</feature>
<evidence type="ECO:0000256" key="2">
    <source>
        <dbReference type="SAM" id="SignalP"/>
    </source>
</evidence>
<feature type="chain" id="PRO_5002264297" evidence="2">
    <location>
        <begin position="23"/>
        <end position="95"/>
    </location>
</feature>
<proteinExistence type="predicted"/>
<dbReference type="OrthoDB" id="5150177at2759"/>
<name>A0A0D2M0Y6_HYPSF</name>
<feature type="region of interest" description="Disordered" evidence="1">
    <location>
        <begin position="70"/>
        <end position="95"/>
    </location>
</feature>
<gene>
    <name evidence="3" type="ORF">HYPSUDRAFT_1049981</name>
</gene>